<accession>F6HHN0</accession>
<gene>
    <name evidence="2" type="ordered locus">VIT_12s0057g00730</name>
</gene>
<evidence type="ECO:0000256" key="1">
    <source>
        <dbReference type="SAM" id="MobiDB-lite"/>
    </source>
</evidence>
<dbReference type="EMBL" id="FN595759">
    <property type="protein sequence ID" value="CCB51726.1"/>
    <property type="molecule type" value="Genomic_DNA"/>
</dbReference>
<keyword evidence="3" id="KW-1185">Reference proteome</keyword>
<feature type="compositionally biased region" description="Polar residues" evidence="1">
    <location>
        <begin position="95"/>
        <end position="105"/>
    </location>
</feature>
<sequence length="121" mass="13382">MNLDITAPENPHHLRPISVTAAGDSTSTSPVFPENQETENRTKFENKKGNQLKHTLRSPVLEESTQIHSVNTVLGLPDFKAMRVLWAQNQQYVGNSSLHNDSCGTPKNLGNDGPHRSVELL</sequence>
<name>F6HHN0_VITVI</name>
<feature type="region of interest" description="Disordered" evidence="1">
    <location>
        <begin position="95"/>
        <end position="121"/>
    </location>
</feature>
<organism evidence="2 3">
    <name type="scientific">Vitis vinifera</name>
    <name type="common">Grape</name>
    <dbReference type="NCBI Taxonomy" id="29760"/>
    <lineage>
        <taxon>Eukaryota</taxon>
        <taxon>Viridiplantae</taxon>
        <taxon>Streptophyta</taxon>
        <taxon>Embryophyta</taxon>
        <taxon>Tracheophyta</taxon>
        <taxon>Spermatophyta</taxon>
        <taxon>Magnoliopsida</taxon>
        <taxon>eudicotyledons</taxon>
        <taxon>Gunneridae</taxon>
        <taxon>Pentapetalae</taxon>
        <taxon>rosids</taxon>
        <taxon>Vitales</taxon>
        <taxon>Vitaceae</taxon>
        <taxon>Viteae</taxon>
        <taxon>Vitis</taxon>
    </lineage>
</organism>
<dbReference type="InParanoid" id="F6HHN0"/>
<evidence type="ECO:0000313" key="3">
    <source>
        <dbReference type="Proteomes" id="UP000009183"/>
    </source>
</evidence>
<dbReference type="Proteomes" id="UP000009183">
    <property type="component" value="Chromosome 12"/>
</dbReference>
<proteinExistence type="predicted"/>
<protein>
    <submittedName>
        <fullName evidence="2">Uncharacterized protein</fullName>
    </submittedName>
</protein>
<evidence type="ECO:0000313" key="2">
    <source>
        <dbReference type="EMBL" id="CCB51726.1"/>
    </source>
</evidence>
<reference evidence="3" key="1">
    <citation type="journal article" date="2007" name="Nature">
        <title>The grapevine genome sequence suggests ancestral hexaploidization in major angiosperm phyla.</title>
        <authorList>
            <consortium name="The French-Italian Public Consortium for Grapevine Genome Characterization."/>
            <person name="Jaillon O."/>
            <person name="Aury J.-M."/>
            <person name="Noel B."/>
            <person name="Policriti A."/>
            <person name="Clepet C."/>
            <person name="Casagrande A."/>
            <person name="Choisne N."/>
            <person name="Aubourg S."/>
            <person name="Vitulo N."/>
            <person name="Jubin C."/>
            <person name="Vezzi A."/>
            <person name="Legeai F."/>
            <person name="Hugueney P."/>
            <person name="Dasilva C."/>
            <person name="Horner D."/>
            <person name="Mica E."/>
            <person name="Jublot D."/>
            <person name="Poulain J."/>
            <person name="Bruyere C."/>
            <person name="Billault A."/>
            <person name="Segurens B."/>
            <person name="Gouyvenoux M."/>
            <person name="Ugarte E."/>
            <person name="Cattonaro F."/>
            <person name="Anthouard V."/>
            <person name="Vico V."/>
            <person name="Del Fabbro C."/>
            <person name="Alaux M."/>
            <person name="Di Gaspero G."/>
            <person name="Dumas V."/>
            <person name="Felice N."/>
            <person name="Paillard S."/>
            <person name="Juman I."/>
            <person name="Moroldo M."/>
            <person name="Scalabrin S."/>
            <person name="Canaguier A."/>
            <person name="Le Clainche I."/>
            <person name="Malacrida G."/>
            <person name="Durand E."/>
            <person name="Pesole G."/>
            <person name="Laucou V."/>
            <person name="Chatelet P."/>
            <person name="Merdinoglu D."/>
            <person name="Delledonne M."/>
            <person name="Pezzotti M."/>
            <person name="Lecharny A."/>
            <person name="Scarpelli C."/>
            <person name="Artiguenave F."/>
            <person name="Pe M.E."/>
            <person name="Valle G."/>
            <person name="Morgante M."/>
            <person name="Caboche M."/>
            <person name="Adam-Blondon A.-F."/>
            <person name="Weissenbach J."/>
            <person name="Quetier F."/>
            <person name="Wincker P."/>
        </authorList>
    </citation>
    <scope>NUCLEOTIDE SEQUENCE [LARGE SCALE GENOMIC DNA]</scope>
    <source>
        <strain evidence="3">cv. Pinot noir / PN40024</strain>
    </source>
</reference>
<dbReference type="HOGENOM" id="CLU_2042309_0_0_1"/>
<dbReference type="PaxDb" id="29760-VIT_12s0057g00730.t01"/>
<dbReference type="AlphaFoldDB" id="F6HHN0"/>
<feature type="region of interest" description="Disordered" evidence="1">
    <location>
        <begin position="1"/>
        <end position="41"/>
    </location>
</feature>